<dbReference type="InterPro" id="IPR033747">
    <property type="entry name" value="PurE_ClassI"/>
</dbReference>
<dbReference type="AlphaFoldDB" id="A0AAW1QEB7"/>
<evidence type="ECO:0000256" key="8">
    <source>
        <dbReference type="ARBA" id="ARBA00022840"/>
    </source>
</evidence>
<accession>A0AAW1QEB7</accession>
<keyword evidence="7" id="KW-0210">Decarboxylase</keyword>
<evidence type="ECO:0000256" key="1">
    <source>
        <dbReference type="ARBA" id="ARBA00001244"/>
    </source>
</evidence>
<comment type="catalytic activity">
    <reaction evidence="1">
        <text>5-amino-1-(5-phospho-D-ribosyl)imidazole-4-carboxylate + H(+) = 5-amino-1-(5-phospho-beta-D-ribosyl)imidazole + CO2</text>
        <dbReference type="Rhea" id="RHEA:10792"/>
        <dbReference type="ChEBI" id="CHEBI:15378"/>
        <dbReference type="ChEBI" id="CHEBI:16526"/>
        <dbReference type="ChEBI" id="CHEBI:77657"/>
        <dbReference type="ChEBI" id="CHEBI:137981"/>
        <dbReference type="EC" id="4.1.1.21"/>
    </reaction>
</comment>
<dbReference type="GO" id="GO:0006189">
    <property type="term" value="P:'de novo' IMP biosynthetic process"/>
    <property type="evidence" value="ECO:0007669"/>
    <property type="project" value="InterPro"/>
</dbReference>
<dbReference type="NCBIfam" id="NF004679">
    <property type="entry name" value="PRK06019.1-5"/>
    <property type="match status" value="1"/>
</dbReference>
<dbReference type="NCBIfam" id="TIGR01162">
    <property type="entry name" value="purE"/>
    <property type="match status" value="1"/>
</dbReference>
<dbReference type="PIRSF" id="PIRSF001340">
    <property type="entry name" value="AIR_carboxylase"/>
    <property type="match status" value="1"/>
</dbReference>
<dbReference type="GO" id="GO:0046872">
    <property type="term" value="F:metal ion binding"/>
    <property type="evidence" value="ECO:0007669"/>
    <property type="project" value="InterPro"/>
</dbReference>
<dbReference type="InterPro" id="IPR005875">
    <property type="entry name" value="PurK"/>
</dbReference>
<evidence type="ECO:0000313" key="13">
    <source>
        <dbReference type="EMBL" id="KAK9819561.1"/>
    </source>
</evidence>
<dbReference type="InterPro" id="IPR000031">
    <property type="entry name" value="PurE_dom"/>
</dbReference>
<name>A0AAW1QEB7_9CHLO</name>
<dbReference type="SUPFAM" id="SSF56059">
    <property type="entry name" value="Glutathione synthetase ATP-binding domain-like"/>
    <property type="match status" value="1"/>
</dbReference>
<keyword evidence="8 11" id="KW-0067">ATP-binding</keyword>
<dbReference type="Gene3D" id="3.30.1490.20">
    <property type="entry name" value="ATP-grasp fold, A domain"/>
    <property type="match status" value="1"/>
</dbReference>
<comment type="caution">
    <text evidence="13">The sequence shown here is derived from an EMBL/GenBank/DDBJ whole genome shotgun (WGS) entry which is preliminary data.</text>
</comment>
<dbReference type="InterPro" id="IPR016185">
    <property type="entry name" value="PreATP-grasp_dom_sf"/>
</dbReference>
<dbReference type="Pfam" id="PF02222">
    <property type="entry name" value="ATP-grasp"/>
    <property type="match status" value="1"/>
</dbReference>
<dbReference type="SUPFAM" id="SSF51246">
    <property type="entry name" value="Rudiment single hybrid motif"/>
    <property type="match status" value="1"/>
</dbReference>
<dbReference type="GO" id="GO:0005524">
    <property type="term" value="F:ATP binding"/>
    <property type="evidence" value="ECO:0007669"/>
    <property type="project" value="UniProtKB-UniRule"/>
</dbReference>
<dbReference type="EMBL" id="JALJOU010000117">
    <property type="protein sequence ID" value="KAK9819561.1"/>
    <property type="molecule type" value="Genomic_DNA"/>
</dbReference>
<dbReference type="EC" id="4.1.1.21" evidence="4"/>
<evidence type="ECO:0000259" key="12">
    <source>
        <dbReference type="PROSITE" id="PS50975"/>
    </source>
</evidence>
<evidence type="ECO:0000256" key="9">
    <source>
        <dbReference type="ARBA" id="ARBA00023239"/>
    </source>
</evidence>
<dbReference type="Proteomes" id="UP001445335">
    <property type="component" value="Unassembled WGS sequence"/>
</dbReference>
<evidence type="ECO:0000256" key="4">
    <source>
        <dbReference type="ARBA" id="ARBA00012329"/>
    </source>
</evidence>
<dbReference type="PANTHER" id="PTHR11609:SF5">
    <property type="entry name" value="PHOSPHORIBOSYLAMINOIMIDAZOLE CARBOXYLASE"/>
    <property type="match status" value="1"/>
</dbReference>
<dbReference type="InterPro" id="IPR040686">
    <property type="entry name" value="PurK_C"/>
</dbReference>
<dbReference type="Gene3D" id="3.40.50.20">
    <property type="match status" value="1"/>
</dbReference>
<dbReference type="Gene3D" id="3.30.470.20">
    <property type="entry name" value="ATP-grasp fold, B domain"/>
    <property type="match status" value="1"/>
</dbReference>
<feature type="domain" description="ATP-grasp" evidence="12">
    <location>
        <begin position="123"/>
        <end position="311"/>
    </location>
</feature>
<evidence type="ECO:0000256" key="3">
    <source>
        <dbReference type="ARBA" id="ARBA00006114"/>
    </source>
</evidence>
<dbReference type="InterPro" id="IPR013815">
    <property type="entry name" value="ATP_grasp_subdomain_1"/>
</dbReference>
<dbReference type="HAMAP" id="MF_01929">
    <property type="entry name" value="PurE_classI"/>
    <property type="match status" value="1"/>
</dbReference>
<keyword evidence="9" id="KW-0456">Lyase</keyword>
<evidence type="ECO:0000313" key="14">
    <source>
        <dbReference type="Proteomes" id="UP001445335"/>
    </source>
</evidence>
<dbReference type="Pfam" id="PF00731">
    <property type="entry name" value="AIRC"/>
    <property type="match status" value="1"/>
</dbReference>
<dbReference type="SUPFAM" id="SSF52440">
    <property type="entry name" value="PreATP-grasp domain"/>
    <property type="match status" value="1"/>
</dbReference>
<reference evidence="13 14" key="1">
    <citation type="journal article" date="2024" name="Nat. Commun.">
        <title>Phylogenomics reveals the evolutionary origins of lichenization in chlorophyte algae.</title>
        <authorList>
            <person name="Puginier C."/>
            <person name="Libourel C."/>
            <person name="Otte J."/>
            <person name="Skaloud P."/>
            <person name="Haon M."/>
            <person name="Grisel S."/>
            <person name="Petersen M."/>
            <person name="Berrin J.G."/>
            <person name="Delaux P.M."/>
            <person name="Dal Grande F."/>
            <person name="Keller J."/>
        </authorList>
    </citation>
    <scope>NUCLEOTIDE SEQUENCE [LARGE SCALE GENOMIC DNA]</scope>
    <source>
        <strain evidence="13 14">SAG 245.80</strain>
    </source>
</reference>
<dbReference type="PROSITE" id="PS50975">
    <property type="entry name" value="ATP_GRASP"/>
    <property type="match status" value="1"/>
</dbReference>
<dbReference type="GO" id="GO:0004638">
    <property type="term" value="F:phosphoribosylaminoimidazole carboxylase activity"/>
    <property type="evidence" value="ECO:0007669"/>
    <property type="project" value="UniProtKB-EC"/>
</dbReference>
<dbReference type="Pfam" id="PF17769">
    <property type="entry name" value="PurK_C"/>
    <property type="match status" value="1"/>
</dbReference>
<dbReference type="InterPro" id="IPR054350">
    <property type="entry name" value="PurT/PurK_preATP-grasp"/>
</dbReference>
<dbReference type="PANTHER" id="PTHR11609">
    <property type="entry name" value="PURINE BIOSYNTHESIS PROTEIN 6/7, PUR6/7"/>
    <property type="match status" value="1"/>
</dbReference>
<evidence type="ECO:0000256" key="6">
    <source>
        <dbReference type="ARBA" id="ARBA00022755"/>
    </source>
</evidence>
<evidence type="ECO:0000256" key="7">
    <source>
        <dbReference type="ARBA" id="ARBA00022793"/>
    </source>
</evidence>
<dbReference type="HAMAP" id="MF_01928">
    <property type="entry name" value="PurK"/>
    <property type="match status" value="1"/>
</dbReference>
<dbReference type="SMART" id="SM01001">
    <property type="entry name" value="AIRC"/>
    <property type="match status" value="1"/>
</dbReference>
<organism evidence="13 14">
    <name type="scientific">Elliptochloris bilobata</name>
    <dbReference type="NCBI Taxonomy" id="381761"/>
    <lineage>
        <taxon>Eukaryota</taxon>
        <taxon>Viridiplantae</taxon>
        <taxon>Chlorophyta</taxon>
        <taxon>core chlorophytes</taxon>
        <taxon>Trebouxiophyceae</taxon>
        <taxon>Trebouxiophyceae incertae sedis</taxon>
        <taxon>Elliptochloris clade</taxon>
        <taxon>Elliptochloris</taxon>
    </lineage>
</organism>
<keyword evidence="5 11" id="KW-0547">Nucleotide-binding</keyword>
<evidence type="ECO:0000256" key="5">
    <source>
        <dbReference type="ARBA" id="ARBA00022741"/>
    </source>
</evidence>
<sequence>MESSEKHSTAISDVGLPRAAVVGVLGGGQLGKMLATEAAKMGVRVKVLDPTPDCPASVVAEQMLGSFRDPDMIRQFAAGVDVLTVEIEHIDADALEAVQAELGVNVEPLPATLRIIQDKLLQKEHFAAAGVPVADFRGVASAVDADEAAADFGFPLMLKSRRLAYDGRGNAVVASADALTAAVEALGGYAHGLYAERWAPFTKELAVMVARARSGEVTAFPVVETLHVDSILLATEAPARIPAALRDRARGVAERAVACLDGAGVFGVEMFLLPDGRLLLNEVAPRPHNSGHYTIEACAASQYALHLRAVLGWPLGSPELAVGCSIMLNILGEADGEEGMVRAHEVMAHAYAVPGASVHWYGKREVAVQRKLGHVTIVAPDAATAHRRLAAVDARAGALLSATLASTPEGQPRVGIIMGSDSDLPTMRAAAEALEGLGVSAEVTVVSAHRTPDRMLAYARAAHTRGIQVIIAGAGGAAHLPGMVAALTPLPVVGVPVVPAGAQLGGVDALLSIVQMPRGVPVATVAIGNAANAGLLAARILAASDAALQERVLAHQARMEAEVLAKAERLESGGWRGY</sequence>
<protein>
    <recommendedName>
        <fullName evidence="4">phosphoribosylaminoimidazole carboxylase</fullName>
        <ecNumber evidence="4">4.1.1.21</ecNumber>
    </recommendedName>
    <alternativeName>
        <fullName evidence="10">AIR carboxylase</fullName>
    </alternativeName>
</protein>
<dbReference type="InterPro" id="IPR003135">
    <property type="entry name" value="ATP-grasp_carboxylate-amine"/>
</dbReference>
<evidence type="ECO:0000256" key="10">
    <source>
        <dbReference type="ARBA" id="ARBA00031607"/>
    </source>
</evidence>
<comment type="pathway">
    <text evidence="2">Purine metabolism; IMP biosynthesis via de novo pathway; 5-amino-1-(5-phospho-D-ribosyl)imidazole-4-carboxylate from 5-amino-1-(5-phospho-D-ribosyl)imidazole (carboxylase route): step 1/1.</text>
</comment>
<dbReference type="Pfam" id="PF22660">
    <property type="entry name" value="RS_preATP-grasp-like"/>
    <property type="match status" value="1"/>
</dbReference>
<keyword evidence="6" id="KW-0658">Purine biosynthesis</keyword>
<comment type="similarity">
    <text evidence="3">In the C-terminal section; belongs to the AIR carboxylase family. Class I subfamily.</text>
</comment>
<dbReference type="FunFam" id="3.30.470.20:FF:000037">
    <property type="entry name" value="Phosphoribosylaminoimidazole carboxylase, chloroplastic"/>
    <property type="match status" value="1"/>
</dbReference>
<evidence type="ECO:0000256" key="11">
    <source>
        <dbReference type="PROSITE-ProRule" id="PRU00409"/>
    </source>
</evidence>
<evidence type="ECO:0000256" key="2">
    <source>
        <dbReference type="ARBA" id="ARBA00004747"/>
    </source>
</evidence>
<dbReference type="InterPro" id="IPR011054">
    <property type="entry name" value="Rudment_hybrid_motif"/>
</dbReference>
<dbReference type="Gene3D" id="3.40.50.1970">
    <property type="match status" value="1"/>
</dbReference>
<dbReference type="InterPro" id="IPR016301">
    <property type="entry name" value="Ade2_fungi/plant"/>
</dbReference>
<keyword evidence="14" id="KW-1185">Reference proteome</keyword>
<proteinExistence type="inferred from homology"/>
<dbReference type="InterPro" id="IPR011761">
    <property type="entry name" value="ATP-grasp"/>
</dbReference>
<dbReference type="NCBIfam" id="TIGR01161">
    <property type="entry name" value="purK"/>
    <property type="match status" value="1"/>
</dbReference>
<gene>
    <name evidence="13" type="ORF">WJX81_003984</name>
</gene>
<dbReference type="SUPFAM" id="SSF52255">
    <property type="entry name" value="N5-CAIR mutase (phosphoribosylaminoimidazole carboxylase, PurE)"/>
    <property type="match status" value="1"/>
</dbReference>